<reference evidence="2" key="1">
    <citation type="submission" date="2022-07" db="EMBL/GenBank/DDBJ databases">
        <title>Phylogenomic reconstructions and comparative analyses of Kickxellomycotina fungi.</title>
        <authorList>
            <person name="Reynolds N.K."/>
            <person name="Stajich J.E."/>
            <person name="Barry K."/>
            <person name="Grigoriev I.V."/>
            <person name="Crous P."/>
            <person name="Smith M.E."/>
        </authorList>
    </citation>
    <scope>NUCLEOTIDE SEQUENCE</scope>
    <source>
        <strain evidence="2">NBRC 105413</strain>
    </source>
</reference>
<accession>A0A9W7XG18</accession>
<gene>
    <name evidence="2" type="ORF">LPJ64_006001</name>
</gene>
<evidence type="ECO:0000313" key="3">
    <source>
        <dbReference type="Proteomes" id="UP001145021"/>
    </source>
</evidence>
<proteinExistence type="predicted"/>
<evidence type="ECO:0008006" key="4">
    <source>
        <dbReference type="Google" id="ProtNLM"/>
    </source>
</evidence>
<comment type="caution">
    <text evidence="2">The sequence shown here is derived from an EMBL/GenBank/DDBJ whole genome shotgun (WGS) entry which is preliminary data.</text>
</comment>
<organism evidence="2 3">
    <name type="scientific">Coemansia asiatica</name>
    <dbReference type="NCBI Taxonomy" id="1052880"/>
    <lineage>
        <taxon>Eukaryota</taxon>
        <taxon>Fungi</taxon>
        <taxon>Fungi incertae sedis</taxon>
        <taxon>Zoopagomycota</taxon>
        <taxon>Kickxellomycotina</taxon>
        <taxon>Kickxellomycetes</taxon>
        <taxon>Kickxellales</taxon>
        <taxon>Kickxellaceae</taxon>
        <taxon>Coemansia</taxon>
    </lineage>
</organism>
<evidence type="ECO:0000313" key="2">
    <source>
        <dbReference type="EMBL" id="KAJ1642124.1"/>
    </source>
</evidence>
<dbReference type="EMBL" id="JANBOH010000476">
    <property type="protein sequence ID" value="KAJ1642124.1"/>
    <property type="molecule type" value="Genomic_DNA"/>
</dbReference>
<feature type="signal peptide" evidence="1">
    <location>
        <begin position="1"/>
        <end position="29"/>
    </location>
</feature>
<dbReference type="SUPFAM" id="SSF52047">
    <property type="entry name" value="RNI-like"/>
    <property type="match status" value="1"/>
</dbReference>
<keyword evidence="1" id="KW-0732">Signal</keyword>
<keyword evidence="3" id="KW-1185">Reference proteome</keyword>
<dbReference type="AlphaFoldDB" id="A0A9W7XG18"/>
<name>A0A9W7XG18_9FUNG</name>
<sequence>MSKLPTAMETLLPLDLLVAVCNMFPRCECNIDDRLQAAPALGCTGSHAPGAFCKENPLSQLRQTSRAWRAVALRRGVSQVVGSSRWARRAGRLEQLRASYGAQVQRLVFRAADFFREGRSDAKTILDALEAFLALGWPRIDAVAVEWFSGQQDDHWRIASAVRKYAPRARELFVRDKAAVLAPFASMLWSAADSSQAEVALRRLAVTPYGYNQRWEDLRPAADAAAAASVARMPGQLSALAVGGSDFSPALMHAIQHAQPRMASLSVSHAWLGALTTHAVVNITSLHLEHVMAERSDLPLSANMFPRLCSLTVRHVWQPAERPRTARGAVSLQNADWLSGFYAQQWPHLRSLTLPAVADADAAGLLHACPQLTRLTTLSLDYAGPRLTAAGLAHLLRMASLRHLTIEQRRADGTPGYDVLDSALVRLLTPSAAPDAPDALMAATVPLRRWSTASTVSMDIDEPTSASFTGAAADLSSLAGLGGLAGLGSDTEVEADMMYGSMTADFDMADQRMPIEPPVNHHYSDGISSSSSKLASLVIPGVSFSSANLDAMLRQLPNLVRLSVSLRREKEPSSFFKARKTAASPECPRVASSSLKCISLTADEDILTDPLWLASWLTRSFPSLRECRTNHSRIHRRLVASLRAELPAVSFARLSSRALQATSN</sequence>
<evidence type="ECO:0000256" key="1">
    <source>
        <dbReference type="SAM" id="SignalP"/>
    </source>
</evidence>
<protein>
    <recommendedName>
        <fullName evidence="4">F-box domain-containing protein</fullName>
    </recommendedName>
</protein>
<dbReference type="Gene3D" id="3.80.10.10">
    <property type="entry name" value="Ribonuclease Inhibitor"/>
    <property type="match status" value="1"/>
</dbReference>
<dbReference type="Proteomes" id="UP001145021">
    <property type="component" value="Unassembled WGS sequence"/>
</dbReference>
<feature type="chain" id="PRO_5040776347" description="F-box domain-containing protein" evidence="1">
    <location>
        <begin position="30"/>
        <end position="664"/>
    </location>
</feature>
<dbReference type="InterPro" id="IPR032675">
    <property type="entry name" value="LRR_dom_sf"/>
</dbReference>